<dbReference type="Gene3D" id="3.40.50.300">
    <property type="entry name" value="P-loop containing nucleotide triphosphate hydrolases"/>
    <property type="match status" value="1"/>
</dbReference>
<dbReference type="AlphaFoldDB" id="A0A8H4XAV6"/>
<protein>
    <recommendedName>
        <fullName evidence="3">DNA helicase</fullName>
    </recommendedName>
</protein>
<proteinExistence type="predicted"/>
<name>A0A8H4XAV6_9HYPO</name>
<organism evidence="1 2">
    <name type="scientific">Fusarium sarcochroum</name>
    <dbReference type="NCBI Taxonomy" id="1208366"/>
    <lineage>
        <taxon>Eukaryota</taxon>
        <taxon>Fungi</taxon>
        <taxon>Dikarya</taxon>
        <taxon>Ascomycota</taxon>
        <taxon>Pezizomycotina</taxon>
        <taxon>Sordariomycetes</taxon>
        <taxon>Hypocreomycetidae</taxon>
        <taxon>Hypocreales</taxon>
        <taxon>Nectriaceae</taxon>
        <taxon>Fusarium</taxon>
        <taxon>Fusarium lateritium species complex</taxon>
    </lineage>
</organism>
<keyword evidence="2" id="KW-1185">Reference proteome</keyword>
<dbReference type="InterPro" id="IPR027417">
    <property type="entry name" value="P-loop_NTPase"/>
</dbReference>
<reference evidence="1" key="2">
    <citation type="submission" date="2020-05" db="EMBL/GenBank/DDBJ databases">
        <authorList>
            <person name="Kim H.-S."/>
            <person name="Proctor R.H."/>
            <person name="Brown D.W."/>
        </authorList>
    </citation>
    <scope>NUCLEOTIDE SEQUENCE</scope>
    <source>
        <strain evidence="1">NRRL 20472</strain>
    </source>
</reference>
<accession>A0A8H4XAV6</accession>
<sequence length="656" mass="73776">MELPSLIDDMAKSEEGDYRIRVFQCLDSVFNECLDEEAVRAVRKERTLTDSIDETMNNGFKSFASLPNTQCRSFKGSLAMTTWTSTRFYAGTQFPIWLCIRQSFVATLCPRLRSHVASISPLGSSAEDARKDARLWASRSEGDDTVDVEFPLGEGDCEDEPTTEEPMMAEHYQNYTTLSQTLQKAIRDSDAAKNSPVLQGLIIDLGRDNPVDERRPFIQRHDDFYQQIRHRQQSVLSQCSVSSTDEVQVAAKAQDLLHLQMLNKIEDIPIPKQFEAPQATNPRMLVELGPVGGFTELELWAASTYTLNSLQSMALQLVCRFLDKYIDHPDSTGQNLQYVGGPGGTGKSRIVDALRDVFAARGQSHHLQIADTSGSAAAQIGETTLHSAWGLDIHHSSDRREPSTFSEAKKRRWKEKLVLVVDEALRDCPGKPFGGILVVLLMGDLYQFAPLLEKSLLVGRMIDPTYTASLGQAAIAHHRRHNLWLMVKTVILLGEQVRARDDHRLGALLDRVRVRTQTKEDFDLLNTRLVDRSQITFKAGLRAITALNRNRWALNMKALVDWARFHKKHILIFISAHTWRSRTLSQQEVAQTIEQGDSSNCEIPGIFFYAQGMSVVINKTMYTGLRVVNGAEFTVVDFIRDPKFPGHFGPPLGMLL</sequence>
<evidence type="ECO:0000313" key="2">
    <source>
        <dbReference type="Proteomes" id="UP000622797"/>
    </source>
</evidence>
<dbReference type="SUPFAM" id="SSF52540">
    <property type="entry name" value="P-loop containing nucleoside triphosphate hydrolases"/>
    <property type="match status" value="1"/>
</dbReference>
<dbReference type="EMBL" id="JABEXW010000238">
    <property type="protein sequence ID" value="KAF4967411.1"/>
    <property type="molecule type" value="Genomic_DNA"/>
</dbReference>
<dbReference type="Proteomes" id="UP000622797">
    <property type="component" value="Unassembled WGS sequence"/>
</dbReference>
<dbReference type="Pfam" id="PF13604">
    <property type="entry name" value="AAA_30"/>
    <property type="match status" value="1"/>
</dbReference>
<dbReference type="OrthoDB" id="4917073at2759"/>
<gene>
    <name evidence="1" type="ORF">FSARC_5035</name>
</gene>
<comment type="caution">
    <text evidence="1">The sequence shown here is derived from an EMBL/GenBank/DDBJ whole genome shotgun (WGS) entry which is preliminary data.</text>
</comment>
<reference evidence="1" key="1">
    <citation type="journal article" date="2020" name="BMC Genomics">
        <title>Correction to: Identification and distribution of gene clusters required for synthesis of sphingolipid metabolism inhibitors in diverse species of the filamentous fungus Fusarium.</title>
        <authorList>
            <person name="Kim H.S."/>
            <person name="Lohmar J.M."/>
            <person name="Busman M."/>
            <person name="Brown D.W."/>
            <person name="Naumann T.A."/>
            <person name="Divon H.H."/>
            <person name="Lysoe E."/>
            <person name="Uhlig S."/>
            <person name="Proctor R.H."/>
        </authorList>
    </citation>
    <scope>NUCLEOTIDE SEQUENCE</scope>
    <source>
        <strain evidence="1">NRRL 20472</strain>
    </source>
</reference>
<evidence type="ECO:0008006" key="3">
    <source>
        <dbReference type="Google" id="ProtNLM"/>
    </source>
</evidence>
<dbReference type="PANTHER" id="PTHR47642">
    <property type="entry name" value="ATP-DEPENDENT DNA HELICASE"/>
    <property type="match status" value="1"/>
</dbReference>
<evidence type="ECO:0000313" key="1">
    <source>
        <dbReference type="EMBL" id="KAF4967411.1"/>
    </source>
</evidence>
<dbReference type="InterPro" id="IPR051055">
    <property type="entry name" value="PIF1_helicase"/>
</dbReference>